<proteinExistence type="predicted"/>
<comment type="caution">
    <text evidence="1">The sequence shown here is derived from an EMBL/GenBank/DDBJ whole genome shotgun (WGS) entry which is preliminary data.</text>
</comment>
<gene>
    <name evidence="1" type="ORF">CPELLU_LOCUS15466</name>
</gene>
<reference evidence="1" key="1">
    <citation type="submission" date="2021-06" db="EMBL/GenBank/DDBJ databases">
        <authorList>
            <person name="Kallberg Y."/>
            <person name="Tangrot J."/>
            <person name="Rosling A."/>
        </authorList>
    </citation>
    <scope>NUCLEOTIDE SEQUENCE</scope>
    <source>
        <strain evidence="1">FL966</strain>
    </source>
</reference>
<keyword evidence="2" id="KW-1185">Reference proteome</keyword>
<evidence type="ECO:0000313" key="1">
    <source>
        <dbReference type="EMBL" id="CAG8763571.1"/>
    </source>
</evidence>
<protein>
    <submittedName>
        <fullName evidence="1">24730_t:CDS:1</fullName>
    </submittedName>
</protein>
<organism evidence="1 2">
    <name type="scientific">Cetraspora pellucida</name>
    <dbReference type="NCBI Taxonomy" id="1433469"/>
    <lineage>
        <taxon>Eukaryota</taxon>
        <taxon>Fungi</taxon>
        <taxon>Fungi incertae sedis</taxon>
        <taxon>Mucoromycota</taxon>
        <taxon>Glomeromycotina</taxon>
        <taxon>Glomeromycetes</taxon>
        <taxon>Diversisporales</taxon>
        <taxon>Gigasporaceae</taxon>
        <taxon>Cetraspora</taxon>
    </lineage>
</organism>
<dbReference type="OrthoDB" id="2396850at2759"/>
<dbReference type="Proteomes" id="UP000789759">
    <property type="component" value="Unassembled WGS sequence"/>
</dbReference>
<dbReference type="PANTHER" id="PTHR46954:SF1">
    <property type="entry name" value="C2H2-TYPE DOMAIN-CONTAINING PROTEIN"/>
    <property type="match status" value="1"/>
</dbReference>
<dbReference type="PANTHER" id="PTHR46954">
    <property type="entry name" value="C2H2-TYPE DOMAIN-CONTAINING PROTEIN"/>
    <property type="match status" value="1"/>
</dbReference>
<sequence>MIELEELLSNATAQRSLLKKQNIAKDQLDELNSLLNITYNPERRNMLLFKPKVKKKNEELWKKKKKLLVLLKKDKRKLLKQIDSLQSKRHHYSMSIQVNSVLRNEMPKHIDEYYCLHIVKGAKQFAYSFASHSVIILQDDKAKVPLDISAVGRTFKTLQTVQEPVTIPDHNFSKGKKQKLIPSVYLTIDINNSDNSLHNALKCKDEVKPILVLLVDDYFIIQTHISGQSIYNPVECNMSTLSGKLAGIVLPINHFGSHLNSSDDVIDSKLANQNFNYAGERLCDIWQQDYIYEKEVLVEYVNQEANIFSEVSTEEAYVLLDENDGFLPSATK</sequence>
<feature type="non-terminal residue" evidence="1">
    <location>
        <position position="1"/>
    </location>
</feature>
<evidence type="ECO:0000313" key="2">
    <source>
        <dbReference type="Proteomes" id="UP000789759"/>
    </source>
</evidence>
<dbReference type="AlphaFoldDB" id="A0A9N9J3P5"/>
<name>A0A9N9J3P5_9GLOM</name>
<accession>A0A9N9J3P5</accession>
<dbReference type="EMBL" id="CAJVQA010020411">
    <property type="protein sequence ID" value="CAG8763571.1"/>
    <property type="molecule type" value="Genomic_DNA"/>
</dbReference>